<comment type="subcellular location">
    <subcellularLocation>
        <location evidence="7 8">Cytoplasm</location>
    </subcellularLocation>
</comment>
<accession>A0ABV7CK81</accession>
<feature type="domain" description="Mur ligase N-terminal catalytic" evidence="9">
    <location>
        <begin position="27"/>
        <end position="98"/>
    </location>
</feature>
<evidence type="ECO:0000256" key="8">
    <source>
        <dbReference type="RuleBase" id="RU004135"/>
    </source>
</evidence>
<dbReference type="Gene3D" id="3.40.1190.10">
    <property type="entry name" value="Mur-like, catalytic domain"/>
    <property type="match status" value="1"/>
</dbReference>
<evidence type="ECO:0000259" key="10">
    <source>
        <dbReference type="Pfam" id="PF02875"/>
    </source>
</evidence>
<keyword evidence="7" id="KW-0963">Cytoplasm</keyword>
<keyword evidence="7 12" id="KW-0436">Ligase</keyword>
<feature type="domain" description="Mur ligase C-terminal" evidence="10">
    <location>
        <begin position="340"/>
        <end position="466"/>
    </location>
</feature>
<dbReference type="NCBIfam" id="NF001124">
    <property type="entry name" value="PRK00139.1-2"/>
    <property type="match status" value="1"/>
</dbReference>
<sequence length="495" mass="52987">MRDLKAVLAHFAIDILPSHSEFLVADLRLDSRSVVQHDVFVALAGHQVHGAAFIQTALAQGAACALVDAAVKLDFTDERVFAIADLEARIAELAHYFYQSPSQTMQLVGVTGTNGKSTTTTMIANLATACGKQGAVIGTLGFGQPHKLTALANTTPAHVDVARILAQLQADNVQVVAMEVSSHGLAQGRVAGCQFKVGVFTNLSRDHLDYHGDMASYAGAKQQLFTRYQPSVAVLNGDDEVAQTWLKTPASLAPNCVVYGQKQTSLAANLRYVWIVNSQFDKHGSRCQFKTSWGDCDIHTALYGEFNLYNLAAAFATLLSLGITLPALAKAAQTLSPVAGRMQAFSAMQQPTCVVDYAHTPDALAQALKALQQHVPGKVTCVFGCGGDRDKGKRPQMAAIAEQYADTVVITSDNPRSEDPQAIINDVLAGLKHPERAFVEADRGAAIRLAIQHADADSVVLVAGKGHEDYQIIGNQVLPFCDRSWVQQLLAEATA</sequence>
<keyword evidence="2 7" id="KW-0132">Cell division</keyword>
<dbReference type="NCBIfam" id="TIGR01085">
    <property type="entry name" value="murE"/>
    <property type="match status" value="1"/>
</dbReference>
<keyword evidence="3 7" id="KW-0133">Cell shape</keyword>
<feature type="binding site" evidence="7">
    <location>
        <begin position="413"/>
        <end position="416"/>
    </location>
    <ligand>
        <name>meso-2,6-diaminopimelate</name>
        <dbReference type="ChEBI" id="CHEBI:57791"/>
    </ligand>
</feature>
<feature type="binding site" evidence="7">
    <location>
        <position position="181"/>
    </location>
    <ligand>
        <name>UDP-N-acetyl-alpha-D-muramoyl-L-alanyl-D-glutamate</name>
        <dbReference type="ChEBI" id="CHEBI:83900"/>
    </ligand>
</feature>
<dbReference type="InterPro" id="IPR000713">
    <property type="entry name" value="Mur_ligase_N"/>
</dbReference>
<dbReference type="EMBL" id="JBHRSD010000017">
    <property type="protein sequence ID" value="MFC3033055.1"/>
    <property type="molecule type" value="Genomic_DNA"/>
</dbReference>
<keyword evidence="6 7" id="KW-0961">Cell wall biogenesis/degradation</keyword>
<name>A0ABV7CK81_9GAMM</name>
<feature type="binding site" evidence="7">
    <location>
        <position position="153"/>
    </location>
    <ligand>
        <name>UDP-N-acetyl-alpha-D-muramoyl-L-alanyl-D-glutamate</name>
        <dbReference type="ChEBI" id="CHEBI:83900"/>
    </ligand>
</feature>
<dbReference type="Gene3D" id="3.40.1390.10">
    <property type="entry name" value="MurE/MurF, N-terminal domain"/>
    <property type="match status" value="1"/>
</dbReference>
<dbReference type="Pfam" id="PF08245">
    <property type="entry name" value="Mur_ligase_M"/>
    <property type="match status" value="1"/>
</dbReference>
<evidence type="ECO:0000259" key="9">
    <source>
        <dbReference type="Pfam" id="PF01225"/>
    </source>
</evidence>
<comment type="cofactor">
    <cofactor evidence="7">
        <name>Mg(2+)</name>
        <dbReference type="ChEBI" id="CHEBI:18420"/>
    </cofactor>
</comment>
<dbReference type="Proteomes" id="UP001595453">
    <property type="component" value="Unassembled WGS sequence"/>
</dbReference>
<feature type="binding site" evidence="7">
    <location>
        <begin position="46"/>
        <end position="48"/>
    </location>
    <ligand>
        <name>UDP-N-acetyl-alpha-D-muramoyl-L-alanyl-D-glutamate</name>
        <dbReference type="ChEBI" id="CHEBI:83900"/>
    </ligand>
</feature>
<gene>
    <name evidence="7" type="primary">murE</name>
    <name evidence="12" type="ORF">ACFOEE_11025</name>
</gene>
<keyword evidence="7" id="KW-0460">Magnesium</keyword>
<keyword evidence="7" id="KW-0067">ATP-binding</keyword>
<evidence type="ECO:0000256" key="1">
    <source>
        <dbReference type="ARBA" id="ARBA00005898"/>
    </source>
</evidence>
<reference evidence="13" key="1">
    <citation type="journal article" date="2019" name="Int. J. Syst. Evol. Microbiol.">
        <title>The Global Catalogue of Microorganisms (GCM) 10K type strain sequencing project: providing services to taxonomists for standard genome sequencing and annotation.</title>
        <authorList>
            <consortium name="The Broad Institute Genomics Platform"/>
            <consortium name="The Broad Institute Genome Sequencing Center for Infectious Disease"/>
            <person name="Wu L."/>
            <person name="Ma J."/>
        </authorList>
    </citation>
    <scope>NUCLEOTIDE SEQUENCE [LARGE SCALE GENOMIC DNA]</scope>
    <source>
        <strain evidence="13">KCTC 42730</strain>
    </source>
</reference>
<comment type="function">
    <text evidence="7">Catalyzes the addition of meso-diaminopimelic acid to the nucleotide precursor UDP-N-acetylmuramoyl-L-alanyl-D-glutamate (UMAG) in the biosynthesis of bacterial cell-wall peptidoglycan.</text>
</comment>
<keyword evidence="13" id="KW-1185">Reference proteome</keyword>
<evidence type="ECO:0000313" key="13">
    <source>
        <dbReference type="Proteomes" id="UP001595453"/>
    </source>
</evidence>
<evidence type="ECO:0000256" key="6">
    <source>
        <dbReference type="ARBA" id="ARBA00023316"/>
    </source>
</evidence>
<evidence type="ECO:0000256" key="5">
    <source>
        <dbReference type="ARBA" id="ARBA00023306"/>
    </source>
</evidence>
<dbReference type="NCBIfam" id="NF001126">
    <property type="entry name" value="PRK00139.1-4"/>
    <property type="match status" value="1"/>
</dbReference>
<protein>
    <recommendedName>
        <fullName evidence="7">UDP-N-acetylmuramoyl-L-alanyl-D-glutamate--2,6-diaminopimelate ligase</fullName>
        <ecNumber evidence="7">6.3.2.13</ecNumber>
    </recommendedName>
    <alternativeName>
        <fullName evidence="7">Meso-A2pm-adding enzyme</fullName>
    </alternativeName>
    <alternativeName>
        <fullName evidence="7">Meso-diaminopimelate-adding enzyme</fullName>
    </alternativeName>
    <alternativeName>
        <fullName evidence="7">UDP-MurNAc-L-Ala-D-Glu:meso-diaminopimelate ligase</fullName>
    </alternativeName>
    <alternativeName>
        <fullName evidence="7">UDP-MurNAc-tripeptide synthetase</fullName>
    </alternativeName>
    <alternativeName>
        <fullName evidence="7">UDP-N-acetylmuramyl-tripeptide synthetase</fullName>
    </alternativeName>
</protein>
<feature type="binding site" evidence="7">
    <location>
        <position position="468"/>
    </location>
    <ligand>
        <name>meso-2,6-diaminopimelate</name>
        <dbReference type="ChEBI" id="CHEBI:57791"/>
    </ligand>
</feature>
<dbReference type="GO" id="GO:0008765">
    <property type="term" value="F:UDP-N-acetylmuramoylalanyl-D-glutamate-2,6-diaminopimelate ligase activity"/>
    <property type="evidence" value="ECO:0007669"/>
    <property type="project" value="UniProtKB-EC"/>
</dbReference>
<feature type="binding site" evidence="7">
    <location>
        <position position="464"/>
    </location>
    <ligand>
        <name>meso-2,6-diaminopimelate</name>
        <dbReference type="ChEBI" id="CHEBI:57791"/>
    </ligand>
</feature>
<comment type="PTM">
    <text evidence="7">Carboxylation is probably crucial for Mg(2+) binding and, consequently, for the gamma-phosphate positioning of ATP.</text>
</comment>
<feature type="binding site" evidence="7">
    <location>
        <begin position="112"/>
        <end position="118"/>
    </location>
    <ligand>
        <name>ATP</name>
        <dbReference type="ChEBI" id="CHEBI:30616"/>
    </ligand>
</feature>
<evidence type="ECO:0000259" key="11">
    <source>
        <dbReference type="Pfam" id="PF08245"/>
    </source>
</evidence>
<evidence type="ECO:0000256" key="4">
    <source>
        <dbReference type="ARBA" id="ARBA00022984"/>
    </source>
</evidence>
<dbReference type="SUPFAM" id="SSF53623">
    <property type="entry name" value="MurD-like peptide ligases, catalytic domain"/>
    <property type="match status" value="1"/>
</dbReference>
<evidence type="ECO:0000256" key="3">
    <source>
        <dbReference type="ARBA" id="ARBA00022960"/>
    </source>
</evidence>
<dbReference type="RefSeq" id="WP_377124148.1">
    <property type="nucleotide sequence ID" value="NZ_JBHRSD010000017.1"/>
</dbReference>
<dbReference type="InterPro" id="IPR004101">
    <property type="entry name" value="Mur_ligase_C"/>
</dbReference>
<evidence type="ECO:0000256" key="7">
    <source>
        <dbReference type="HAMAP-Rule" id="MF_00208"/>
    </source>
</evidence>
<comment type="caution">
    <text evidence="7">Lacks conserved residue(s) required for the propagation of feature annotation.</text>
</comment>
<feature type="binding site" evidence="7">
    <location>
        <position position="187"/>
    </location>
    <ligand>
        <name>UDP-N-acetyl-alpha-D-muramoyl-L-alanyl-D-glutamate</name>
        <dbReference type="ChEBI" id="CHEBI:83900"/>
    </ligand>
</feature>
<dbReference type="SUPFAM" id="SSF53244">
    <property type="entry name" value="MurD-like peptide ligases, peptide-binding domain"/>
    <property type="match status" value="1"/>
</dbReference>
<evidence type="ECO:0000313" key="12">
    <source>
        <dbReference type="EMBL" id="MFC3033055.1"/>
    </source>
</evidence>
<evidence type="ECO:0000256" key="2">
    <source>
        <dbReference type="ARBA" id="ARBA00022618"/>
    </source>
</evidence>
<feature type="short sequence motif" description="Meso-diaminopimelate recognition motif" evidence="7">
    <location>
        <begin position="413"/>
        <end position="416"/>
    </location>
</feature>
<dbReference type="InterPro" id="IPR005761">
    <property type="entry name" value="UDP-N-AcMur-Glu-dNH2Pim_ligase"/>
</dbReference>
<feature type="binding site" evidence="7">
    <location>
        <position position="189"/>
    </location>
    <ligand>
        <name>UDP-N-acetyl-alpha-D-muramoyl-L-alanyl-D-glutamate</name>
        <dbReference type="ChEBI" id="CHEBI:83900"/>
    </ligand>
</feature>
<feature type="domain" description="Mur ligase central" evidence="11">
    <location>
        <begin position="110"/>
        <end position="317"/>
    </location>
</feature>
<dbReference type="EC" id="6.3.2.13" evidence="7"/>
<dbReference type="InterPro" id="IPR013221">
    <property type="entry name" value="Mur_ligase_cen"/>
</dbReference>
<keyword evidence="5 7" id="KW-0131">Cell cycle</keyword>
<feature type="modified residue" description="N6-carboxylysine" evidence="7">
    <location>
        <position position="221"/>
    </location>
</feature>
<dbReference type="SUPFAM" id="SSF63418">
    <property type="entry name" value="MurE/MurF N-terminal domain"/>
    <property type="match status" value="1"/>
</dbReference>
<dbReference type="InterPro" id="IPR035911">
    <property type="entry name" value="MurE/MurF_N"/>
</dbReference>
<comment type="catalytic activity">
    <reaction evidence="7">
        <text>UDP-N-acetyl-alpha-D-muramoyl-L-alanyl-D-glutamate + meso-2,6-diaminopimelate + ATP = UDP-N-acetyl-alpha-D-muramoyl-L-alanyl-gamma-D-glutamyl-meso-2,6-diaminopimelate + ADP + phosphate + H(+)</text>
        <dbReference type="Rhea" id="RHEA:23676"/>
        <dbReference type="ChEBI" id="CHEBI:15378"/>
        <dbReference type="ChEBI" id="CHEBI:30616"/>
        <dbReference type="ChEBI" id="CHEBI:43474"/>
        <dbReference type="ChEBI" id="CHEBI:57791"/>
        <dbReference type="ChEBI" id="CHEBI:83900"/>
        <dbReference type="ChEBI" id="CHEBI:83905"/>
        <dbReference type="ChEBI" id="CHEBI:456216"/>
        <dbReference type="EC" id="6.3.2.13"/>
    </reaction>
</comment>
<dbReference type="InterPro" id="IPR036565">
    <property type="entry name" value="Mur-like_cat_sf"/>
</dbReference>
<dbReference type="PANTHER" id="PTHR23135:SF4">
    <property type="entry name" value="UDP-N-ACETYLMURAMOYL-L-ALANYL-D-GLUTAMATE--2,6-DIAMINOPIMELATE LIGASE MURE HOMOLOG, CHLOROPLASTIC"/>
    <property type="match status" value="1"/>
</dbReference>
<feature type="binding site" evidence="7">
    <location>
        <begin position="154"/>
        <end position="155"/>
    </location>
    <ligand>
        <name>UDP-N-acetyl-alpha-D-muramoyl-L-alanyl-D-glutamate</name>
        <dbReference type="ChEBI" id="CHEBI:83900"/>
    </ligand>
</feature>
<dbReference type="Pfam" id="PF01225">
    <property type="entry name" value="Mur_ligase"/>
    <property type="match status" value="1"/>
</dbReference>
<dbReference type="InterPro" id="IPR036615">
    <property type="entry name" value="Mur_ligase_C_dom_sf"/>
</dbReference>
<dbReference type="PANTHER" id="PTHR23135">
    <property type="entry name" value="MUR LIGASE FAMILY MEMBER"/>
    <property type="match status" value="1"/>
</dbReference>
<organism evidence="12 13">
    <name type="scientific">Pseudoalteromonas fenneropenaei</name>
    <dbReference type="NCBI Taxonomy" id="1737459"/>
    <lineage>
        <taxon>Bacteria</taxon>
        <taxon>Pseudomonadati</taxon>
        <taxon>Pseudomonadota</taxon>
        <taxon>Gammaproteobacteria</taxon>
        <taxon>Alteromonadales</taxon>
        <taxon>Pseudoalteromonadaceae</taxon>
        <taxon>Pseudoalteromonas</taxon>
    </lineage>
</organism>
<dbReference type="Gene3D" id="3.90.190.20">
    <property type="entry name" value="Mur ligase, C-terminal domain"/>
    <property type="match status" value="1"/>
</dbReference>
<feature type="binding site" evidence="7">
    <location>
        <position position="31"/>
    </location>
    <ligand>
        <name>UDP-N-acetyl-alpha-D-muramoyl-L-alanyl-D-glutamate</name>
        <dbReference type="ChEBI" id="CHEBI:83900"/>
    </ligand>
</feature>
<proteinExistence type="inferred from homology"/>
<comment type="caution">
    <text evidence="12">The sequence shown here is derived from an EMBL/GenBank/DDBJ whole genome shotgun (WGS) entry which is preliminary data.</text>
</comment>
<feature type="binding site" evidence="7">
    <location>
        <position position="389"/>
    </location>
    <ligand>
        <name>meso-2,6-diaminopimelate</name>
        <dbReference type="ChEBI" id="CHEBI:57791"/>
    </ligand>
</feature>
<comment type="pathway">
    <text evidence="7 8">Cell wall biogenesis; peptidoglycan biosynthesis.</text>
</comment>
<feature type="binding site" evidence="7">
    <location>
        <position position="29"/>
    </location>
    <ligand>
        <name>UDP-N-acetyl-alpha-D-muramoyl-L-alanyl-D-glutamate</name>
        <dbReference type="ChEBI" id="CHEBI:83900"/>
    </ligand>
</feature>
<keyword evidence="4 7" id="KW-0573">Peptidoglycan synthesis</keyword>
<dbReference type="HAMAP" id="MF_00208">
    <property type="entry name" value="MurE"/>
    <property type="match status" value="1"/>
</dbReference>
<keyword evidence="7" id="KW-0547">Nucleotide-binding</keyword>
<comment type="similarity">
    <text evidence="1 7">Belongs to the MurCDEF family. MurE subfamily.</text>
</comment>
<dbReference type="Pfam" id="PF02875">
    <property type="entry name" value="Mur_ligase_C"/>
    <property type="match status" value="1"/>
</dbReference>